<dbReference type="AlphaFoldDB" id="A0A9W6ZP83"/>
<keyword evidence="2" id="KW-1185">Reference proteome</keyword>
<evidence type="ECO:0000313" key="2">
    <source>
        <dbReference type="Proteomes" id="UP001165122"/>
    </source>
</evidence>
<proteinExistence type="predicted"/>
<accession>A0A9W6ZP83</accession>
<dbReference type="Proteomes" id="UP001165122">
    <property type="component" value="Unassembled WGS sequence"/>
</dbReference>
<organism evidence="1 2">
    <name type="scientific">Triparma laevis f. longispina</name>
    <dbReference type="NCBI Taxonomy" id="1714387"/>
    <lineage>
        <taxon>Eukaryota</taxon>
        <taxon>Sar</taxon>
        <taxon>Stramenopiles</taxon>
        <taxon>Ochrophyta</taxon>
        <taxon>Bolidophyceae</taxon>
        <taxon>Parmales</taxon>
        <taxon>Triparmaceae</taxon>
        <taxon>Triparma</taxon>
    </lineage>
</organism>
<reference evidence="2" key="1">
    <citation type="journal article" date="2023" name="Commun. Biol.">
        <title>Genome analysis of Parmales, the sister group of diatoms, reveals the evolutionary specialization of diatoms from phago-mixotrophs to photoautotrophs.</title>
        <authorList>
            <person name="Ban H."/>
            <person name="Sato S."/>
            <person name="Yoshikawa S."/>
            <person name="Yamada K."/>
            <person name="Nakamura Y."/>
            <person name="Ichinomiya M."/>
            <person name="Sato N."/>
            <person name="Blanc-Mathieu R."/>
            <person name="Endo H."/>
            <person name="Kuwata A."/>
            <person name="Ogata H."/>
        </authorList>
    </citation>
    <scope>NUCLEOTIDE SEQUENCE [LARGE SCALE GENOMIC DNA]</scope>
    <source>
        <strain evidence="2">NIES 3700</strain>
    </source>
</reference>
<comment type="caution">
    <text evidence="1">The sequence shown here is derived from an EMBL/GenBank/DDBJ whole genome shotgun (WGS) entry which is preliminary data.</text>
</comment>
<protein>
    <submittedName>
        <fullName evidence="1">Uncharacterized protein</fullName>
    </submittedName>
</protein>
<name>A0A9W6ZP83_9STRA</name>
<evidence type="ECO:0000313" key="1">
    <source>
        <dbReference type="EMBL" id="GMH53835.1"/>
    </source>
</evidence>
<dbReference type="EMBL" id="BRXW01000430">
    <property type="protein sequence ID" value="GMH53835.1"/>
    <property type="molecule type" value="Genomic_DNA"/>
</dbReference>
<gene>
    <name evidence="1" type="ORF">TrLO_g14764</name>
</gene>
<sequence>MDEPSTDSTDLLHPPTFTLPPKFLTNSADVEPNPDETCPATATFLQMIQDMDGLFEESERNQIVNAIDERTAFPRHYDSASPAHL</sequence>